<proteinExistence type="predicted"/>
<accession>A0AAN8MB52</accession>
<evidence type="ECO:0000256" key="2">
    <source>
        <dbReference type="SAM" id="MobiDB-lite"/>
    </source>
</evidence>
<gene>
    <name evidence="3" type="ORF">J4Q44_G00067030</name>
</gene>
<organism evidence="3 4">
    <name type="scientific">Coregonus suidteri</name>
    <dbReference type="NCBI Taxonomy" id="861788"/>
    <lineage>
        <taxon>Eukaryota</taxon>
        <taxon>Metazoa</taxon>
        <taxon>Chordata</taxon>
        <taxon>Craniata</taxon>
        <taxon>Vertebrata</taxon>
        <taxon>Euteleostomi</taxon>
        <taxon>Actinopterygii</taxon>
        <taxon>Neopterygii</taxon>
        <taxon>Teleostei</taxon>
        <taxon>Protacanthopterygii</taxon>
        <taxon>Salmoniformes</taxon>
        <taxon>Salmonidae</taxon>
        <taxon>Coregoninae</taxon>
        <taxon>Coregonus</taxon>
    </lineage>
</organism>
<feature type="compositionally biased region" description="Polar residues" evidence="2">
    <location>
        <begin position="140"/>
        <end position="151"/>
    </location>
</feature>
<evidence type="ECO:0000313" key="4">
    <source>
        <dbReference type="Proteomes" id="UP001356427"/>
    </source>
</evidence>
<name>A0AAN8MB52_9TELE</name>
<feature type="coiled-coil region" evidence="1">
    <location>
        <begin position="68"/>
        <end position="109"/>
    </location>
</feature>
<dbReference type="Proteomes" id="UP001356427">
    <property type="component" value="Unassembled WGS sequence"/>
</dbReference>
<evidence type="ECO:0000256" key="1">
    <source>
        <dbReference type="SAM" id="Coils"/>
    </source>
</evidence>
<keyword evidence="4" id="KW-1185">Reference proteome</keyword>
<dbReference type="AlphaFoldDB" id="A0AAN8MB52"/>
<keyword evidence="1" id="KW-0175">Coiled coil</keyword>
<comment type="caution">
    <text evidence="3">The sequence shown here is derived from an EMBL/GenBank/DDBJ whole genome shotgun (WGS) entry which is preliminary data.</text>
</comment>
<feature type="region of interest" description="Disordered" evidence="2">
    <location>
        <begin position="134"/>
        <end position="168"/>
    </location>
</feature>
<reference evidence="3 4" key="1">
    <citation type="submission" date="2021-04" db="EMBL/GenBank/DDBJ databases">
        <authorList>
            <person name="De Guttry C."/>
            <person name="Zahm M."/>
            <person name="Klopp C."/>
            <person name="Cabau C."/>
            <person name="Louis A."/>
            <person name="Berthelot C."/>
            <person name="Parey E."/>
            <person name="Roest Crollius H."/>
            <person name="Montfort J."/>
            <person name="Robinson-Rechavi M."/>
            <person name="Bucao C."/>
            <person name="Bouchez O."/>
            <person name="Gislard M."/>
            <person name="Lluch J."/>
            <person name="Milhes M."/>
            <person name="Lampietro C."/>
            <person name="Lopez Roques C."/>
            <person name="Donnadieu C."/>
            <person name="Braasch I."/>
            <person name="Desvignes T."/>
            <person name="Postlethwait J."/>
            <person name="Bobe J."/>
            <person name="Wedekind C."/>
            <person name="Guiguen Y."/>
        </authorList>
    </citation>
    <scope>NUCLEOTIDE SEQUENCE [LARGE SCALE GENOMIC DNA]</scope>
    <source>
        <strain evidence="3">Cs_M1</strain>
        <tissue evidence="3">Blood</tissue>
    </source>
</reference>
<dbReference type="EMBL" id="JAGTTL010000005">
    <property type="protein sequence ID" value="KAK6321911.1"/>
    <property type="molecule type" value="Genomic_DNA"/>
</dbReference>
<protein>
    <submittedName>
        <fullName evidence="3">Uncharacterized protein</fullName>
    </submittedName>
</protein>
<sequence length="209" mass="24143">MHIILEQSALFKEVTMEMKMDAFSKHCFSDLAITYPEHFPTDTALNMPLSHVTPAVPQHLIEEEISLVRQHRDAIRVLQCAMKNVEEDNQALRMEVRRLREELSSTVNTSHMQDLQKELHELRQEFLSQHHPLYKESHKNPGQSQQLNQNPPIRHSFRPASVGPSERLSQELHADTLSYAQDVHSKRGPTQSLEHRGHTALHITLFNSL</sequence>
<evidence type="ECO:0000313" key="3">
    <source>
        <dbReference type="EMBL" id="KAK6321911.1"/>
    </source>
</evidence>